<sequence length="423" mass="47604">MRVLKAIFKLLPIILTVAVIAYIWSGEHWALWAQTSKIPLPGYLPAYEFSAGTTGGIRIESTTNKYLAVSNDYENEVTPTNEMRPSIPTAVFIFTQMRSGSSFVGEIFNQHPGSFYLFEPLWAAQYYDNGTYNVPEWQLKLLQGIASCEFDSLEGIMDYFLKAPTFAVVQRTPSLTKLCKSYSHSKRGTPNISGSVCPIPRDAVASALNEACQKSQLNVAKIIRIWDINFFEQIVTNGSETGREVKILHLIRDPRAVTASQIRIFNKDEPTPFAEDFVDETKTENLCKQLVENVQTQDGVPDWLLGHYALIRYEDVAMAPAAMTEKLYYFIGTEGDEAVSNWLAKNTNATKPDKNVYSRKRNSRDTVDAWRRNLSLSAVLKIQKICRDALDMFGYRTVQGQAELTNLSLSLVGDMDNNLVQIS</sequence>
<name>A0A9J7NDN0_BRAFL</name>
<protein>
    <recommendedName>
        <fullName evidence="1">Sulfotransferase</fullName>
        <ecNumber evidence="1">2.8.2.-</ecNumber>
    </recommendedName>
</protein>
<dbReference type="Proteomes" id="UP000001554">
    <property type="component" value="Chromosome 15"/>
</dbReference>
<feature type="domain" description="Sulfotransferase" evidence="2">
    <location>
        <begin position="89"/>
        <end position="392"/>
    </location>
</feature>
<evidence type="ECO:0000259" key="2">
    <source>
        <dbReference type="Pfam" id="PF00685"/>
    </source>
</evidence>
<proteinExistence type="inferred from homology"/>
<accession>A0A9J7NDN0</accession>
<keyword evidence="3" id="KW-1185">Reference proteome</keyword>
<dbReference type="InterPro" id="IPR027417">
    <property type="entry name" value="P-loop_NTPase"/>
</dbReference>
<dbReference type="PANTHER" id="PTHR10704">
    <property type="entry name" value="CARBOHYDRATE SULFOTRANSFERASE"/>
    <property type="match status" value="1"/>
</dbReference>
<dbReference type="SUPFAM" id="SSF52540">
    <property type="entry name" value="P-loop containing nucleoside triphosphate hydrolases"/>
    <property type="match status" value="1"/>
</dbReference>
<reference evidence="4" key="2">
    <citation type="submission" date="2025-08" db="UniProtKB">
        <authorList>
            <consortium name="RefSeq"/>
        </authorList>
    </citation>
    <scope>IDENTIFICATION</scope>
    <source>
        <strain evidence="4">S238N-H82</strain>
        <tissue evidence="4">Testes</tissue>
    </source>
</reference>
<dbReference type="OMA" id="NYSEHQE"/>
<evidence type="ECO:0000313" key="4">
    <source>
        <dbReference type="RefSeq" id="XP_035699661.1"/>
    </source>
</evidence>
<dbReference type="AlphaFoldDB" id="A0A9J7NDN0"/>
<dbReference type="InterPro" id="IPR051135">
    <property type="entry name" value="Gal/GlcNAc/GalNAc_ST"/>
</dbReference>
<reference evidence="3" key="1">
    <citation type="journal article" date="2020" name="Nat. Ecol. Evol.">
        <title>Deeply conserved synteny resolves early events in vertebrate evolution.</title>
        <authorList>
            <person name="Simakov O."/>
            <person name="Marletaz F."/>
            <person name="Yue J.X."/>
            <person name="O'Connell B."/>
            <person name="Jenkins J."/>
            <person name="Brandt A."/>
            <person name="Calef R."/>
            <person name="Tung C.H."/>
            <person name="Huang T.K."/>
            <person name="Schmutz J."/>
            <person name="Satoh N."/>
            <person name="Yu J.K."/>
            <person name="Putnam N.H."/>
            <person name="Green R.E."/>
            <person name="Rokhsar D.S."/>
        </authorList>
    </citation>
    <scope>NUCLEOTIDE SEQUENCE [LARGE SCALE GENOMIC DNA]</scope>
    <source>
        <strain evidence="3">S238N-H82</strain>
    </source>
</reference>
<dbReference type="GO" id="GO:0006790">
    <property type="term" value="P:sulfur compound metabolic process"/>
    <property type="evidence" value="ECO:0000318"/>
    <property type="project" value="GO_Central"/>
</dbReference>
<keyword evidence="1" id="KW-0808">Transferase</keyword>
<gene>
    <name evidence="4" type="primary">LOC118432240</name>
</gene>
<comment type="similarity">
    <text evidence="1">Belongs to the sulfotransferase 1 family.</text>
</comment>
<dbReference type="GO" id="GO:0006044">
    <property type="term" value="P:N-acetylglucosamine metabolic process"/>
    <property type="evidence" value="ECO:0000318"/>
    <property type="project" value="GO_Central"/>
</dbReference>
<dbReference type="GO" id="GO:0001517">
    <property type="term" value="F:N-acetylglucosamine 6-O-sulfotransferase activity"/>
    <property type="evidence" value="ECO:0000318"/>
    <property type="project" value="GO_Central"/>
</dbReference>
<organism evidence="3 4">
    <name type="scientific">Branchiostoma floridae</name>
    <name type="common">Florida lancelet</name>
    <name type="synonym">Amphioxus</name>
    <dbReference type="NCBI Taxonomy" id="7739"/>
    <lineage>
        <taxon>Eukaryota</taxon>
        <taxon>Metazoa</taxon>
        <taxon>Chordata</taxon>
        <taxon>Cephalochordata</taxon>
        <taxon>Leptocardii</taxon>
        <taxon>Amphioxiformes</taxon>
        <taxon>Branchiostomatidae</taxon>
        <taxon>Branchiostoma</taxon>
    </lineage>
</organism>
<dbReference type="RefSeq" id="XP_035699661.1">
    <property type="nucleotide sequence ID" value="XM_035843768.1"/>
</dbReference>
<dbReference type="KEGG" id="bfo:118432240"/>
<dbReference type="GeneID" id="118432240"/>
<dbReference type="PANTHER" id="PTHR10704:SF44">
    <property type="entry name" value="LD35051P-RELATED"/>
    <property type="match status" value="1"/>
</dbReference>
<dbReference type="EC" id="2.8.2.-" evidence="1"/>
<dbReference type="OrthoDB" id="6138663at2759"/>
<evidence type="ECO:0000256" key="1">
    <source>
        <dbReference type="RuleBase" id="RU361155"/>
    </source>
</evidence>
<dbReference type="Pfam" id="PF00685">
    <property type="entry name" value="Sulfotransfer_1"/>
    <property type="match status" value="1"/>
</dbReference>
<dbReference type="InterPro" id="IPR000863">
    <property type="entry name" value="Sulfotransferase_dom"/>
</dbReference>
<dbReference type="Gene3D" id="3.40.50.300">
    <property type="entry name" value="P-loop containing nucleotide triphosphate hydrolases"/>
    <property type="match status" value="1"/>
</dbReference>
<evidence type="ECO:0000313" key="3">
    <source>
        <dbReference type="Proteomes" id="UP000001554"/>
    </source>
</evidence>